<dbReference type="Proteomes" id="UP000002624">
    <property type="component" value="Unassembled WGS sequence"/>
</dbReference>
<dbReference type="AlphaFoldDB" id="C6H1W2"/>
<feature type="region of interest" description="Disordered" evidence="1">
    <location>
        <begin position="1"/>
        <end position="46"/>
    </location>
</feature>
<sequence>MLKTHGWSGESEGIPWLRGGCNQQTRTAKPGEESFPRNSPNPHFASAWANRWGPSYFGKKWAIPTIDIKQDTKQSRTSSLDGSSGNSSLSAPKTNNISDGGQPFFISCVAPEVLALTTTSQGRWNNEPGQWL</sequence>
<reference evidence="3" key="1">
    <citation type="submission" date="2009-05" db="EMBL/GenBank/DDBJ databases">
        <title>The genome sequence of Ajellomyces capsulatus strain H143.</title>
        <authorList>
            <person name="Champion M."/>
            <person name="Cuomo C.A."/>
            <person name="Ma L.-J."/>
            <person name="Henn M.R."/>
            <person name="Sil A."/>
            <person name="Goldman B."/>
            <person name="Young S.K."/>
            <person name="Kodira C.D."/>
            <person name="Zeng Q."/>
            <person name="Koehrsen M."/>
            <person name="Alvarado L."/>
            <person name="Berlin A.M."/>
            <person name="Borenstein D."/>
            <person name="Chen Z."/>
            <person name="Engels R."/>
            <person name="Freedman E."/>
            <person name="Gellesch M."/>
            <person name="Goldberg J."/>
            <person name="Griggs A."/>
            <person name="Gujja S."/>
            <person name="Heiman D.I."/>
            <person name="Hepburn T.A."/>
            <person name="Howarth C."/>
            <person name="Jen D."/>
            <person name="Larson L."/>
            <person name="Lewis B."/>
            <person name="Mehta T."/>
            <person name="Park D."/>
            <person name="Pearson M."/>
            <person name="Roberts A."/>
            <person name="Saif S."/>
            <person name="Shea T.D."/>
            <person name="Shenoy N."/>
            <person name="Sisk P."/>
            <person name="Stolte C."/>
            <person name="Sykes S."/>
            <person name="Walk T."/>
            <person name="White J."/>
            <person name="Yandava C."/>
            <person name="Klein B."/>
            <person name="McEwen J.G."/>
            <person name="Puccia R."/>
            <person name="Goldman G.H."/>
            <person name="Felipe M.S."/>
            <person name="Nino-Vega G."/>
            <person name="San-Blas G."/>
            <person name="Taylor J.W."/>
            <person name="Mendoza L."/>
            <person name="Galagan J.E."/>
            <person name="Nusbaum C."/>
            <person name="Birren B.W."/>
        </authorList>
    </citation>
    <scope>NUCLEOTIDE SEQUENCE [LARGE SCALE GENOMIC DNA]</scope>
    <source>
        <strain evidence="3">H143</strain>
    </source>
</reference>
<dbReference type="HOGENOM" id="CLU_1916476_0_0_1"/>
<feature type="region of interest" description="Disordered" evidence="1">
    <location>
        <begin position="68"/>
        <end position="96"/>
    </location>
</feature>
<evidence type="ECO:0000313" key="2">
    <source>
        <dbReference type="EMBL" id="EER45115.1"/>
    </source>
</evidence>
<name>C6H1W2_AJECH</name>
<accession>C6H1W2</accession>
<feature type="compositionally biased region" description="Low complexity" evidence="1">
    <location>
        <begin position="75"/>
        <end position="90"/>
    </location>
</feature>
<evidence type="ECO:0000256" key="1">
    <source>
        <dbReference type="SAM" id="MobiDB-lite"/>
    </source>
</evidence>
<evidence type="ECO:0000313" key="3">
    <source>
        <dbReference type="Proteomes" id="UP000002624"/>
    </source>
</evidence>
<dbReference type="VEuPathDB" id="FungiDB:HCDG_00694"/>
<proteinExistence type="predicted"/>
<organism evidence="2 3">
    <name type="scientific">Ajellomyces capsulatus (strain H143)</name>
    <name type="common">Darling's disease fungus</name>
    <name type="synonym">Histoplasma capsulatum</name>
    <dbReference type="NCBI Taxonomy" id="544712"/>
    <lineage>
        <taxon>Eukaryota</taxon>
        <taxon>Fungi</taxon>
        <taxon>Dikarya</taxon>
        <taxon>Ascomycota</taxon>
        <taxon>Pezizomycotina</taxon>
        <taxon>Eurotiomycetes</taxon>
        <taxon>Eurotiomycetidae</taxon>
        <taxon>Onygenales</taxon>
        <taxon>Ajellomycetaceae</taxon>
        <taxon>Histoplasma</taxon>
    </lineage>
</organism>
<protein>
    <submittedName>
        <fullName evidence="2">Uncharacterized protein</fullName>
    </submittedName>
</protein>
<gene>
    <name evidence="2" type="ORF">HCDG_00694</name>
</gene>
<dbReference type="EMBL" id="GG692419">
    <property type="protein sequence ID" value="EER45115.1"/>
    <property type="molecule type" value="Genomic_DNA"/>
</dbReference>